<dbReference type="eggNOG" id="COG0277">
    <property type="taxonomic scope" value="Bacteria"/>
</dbReference>
<evidence type="ECO:0000313" key="5">
    <source>
        <dbReference type="Proteomes" id="UP000029385"/>
    </source>
</evidence>
<reference evidence="4 5" key="1">
    <citation type="submission" date="2013-09" db="EMBL/GenBank/DDBJ databases">
        <title>Genome sequencing of Arenimonas oryziterrae.</title>
        <authorList>
            <person name="Chen F."/>
            <person name="Wang G."/>
        </authorList>
    </citation>
    <scope>NUCLEOTIDE SEQUENCE [LARGE SCALE GENOMIC DNA]</scope>
    <source>
        <strain evidence="4 5">YC6267</strain>
    </source>
</reference>
<dbReference type="EMBL" id="AVCI01000001">
    <property type="protein sequence ID" value="KFN44528.1"/>
    <property type="molecule type" value="Genomic_DNA"/>
</dbReference>
<comment type="caution">
    <text evidence="4">The sequence shown here is derived from an EMBL/GenBank/DDBJ whole genome shotgun (WGS) entry which is preliminary data.</text>
</comment>
<dbReference type="InterPro" id="IPR016164">
    <property type="entry name" value="FAD-linked_Oxase-like_C"/>
</dbReference>
<dbReference type="InterPro" id="IPR006094">
    <property type="entry name" value="Oxid_FAD_bind_N"/>
</dbReference>
<dbReference type="InterPro" id="IPR036318">
    <property type="entry name" value="FAD-bd_PCMH-like_sf"/>
</dbReference>
<dbReference type="OrthoDB" id="9800184at2"/>
<evidence type="ECO:0000259" key="3">
    <source>
        <dbReference type="PROSITE" id="PS51387"/>
    </source>
</evidence>
<dbReference type="STRING" id="1121015.GCA_000420545_01055"/>
<dbReference type="InterPro" id="IPR016169">
    <property type="entry name" value="FAD-bd_PCMH_sub2"/>
</dbReference>
<dbReference type="Gene3D" id="3.30.465.10">
    <property type="match status" value="1"/>
</dbReference>
<dbReference type="GO" id="GO:0071949">
    <property type="term" value="F:FAD binding"/>
    <property type="evidence" value="ECO:0007669"/>
    <property type="project" value="InterPro"/>
</dbReference>
<keyword evidence="5" id="KW-1185">Reference proteome</keyword>
<dbReference type="PROSITE" id="PS51387">
    <property type="entry name" value="FAD_PCMH"/>
    <property type="match status" value="1"/>
</dbReference>
<dbReference type="PANTHER" id="PTHR43762">
    <property type="entry name" value="L-GULONOLACTONE OXIDASE"/>
    <property type="match status" value="1"/>
</dbReference>
<dbReference type="InterPro" id="IPR013216">
    <property type="entry name" value="Methyltransf_11"/>
</dbReference>
<name>A0A091AW66_9GAMM</name>
<evidence type="ECO:0000256" key="2">
    <source>
        <dbReference type="ARBA" id="ARBA00022827"/>
    </source>
</evidence>
<dbReference type="Gene3D" id="3.40.50.150">
    <property type="entry name" value="Vaccinia Virus protein VP39"/>
    <property type="match status" value="1"/>
</dbReference>
<dbReference type="SUPFAM" id="SSF56176">
    <property type="entry name" value="FAD-binding/transporter-associated domain-like"/>
    <property type="match status" value="1"/>
</dbReference>
<sequence length="740" mass="83811">MDSNPLIINDVTGLNPVAVWAIVKPASVAEVQEAVRRASGPISIGGGRFSMGGQTASPGSLHVDMRGMNRIVAFWPMERRIRVQAGIRWCDIQKFVDPHDLSVKIMQSYANFTVGGSLGVNVHGRYMGLGPLILSVRAISLVLANGERVEASPSENSELFYGVIGGYGGLGIVVEAELELAPNVRMERVSQKMPVGDYLAHFRKSVRNSSDAIYHNADIYPPHYGSVRSVTWRETDKPVTEPRRLMPAKPDYPLEKYFLWAMTETPWGKWRREFLIDPLLFATGKVCWRNFEAGYNVAELEPASRRFSTYVLQEYFVPYERFDEFVAKMAEILRRHRVNMLNISVRHAVADPGSLMAWARQECFAFVLYYKQRTRANARHRVAVWTRELIEAAIALGGSHYLPYQAHATSEQFHRAYPRAHELFALKRRLDPDFRFRNVIWDQYYAPTLAPQEDRPMATNSEFHTVYNDTAGHDGFYRFLQNVYRLYPEDRFHTLIKDAVGRHGDDESIYRDLQTRLPGIKPFLADLFYALPSLKKQKQEMTRQTLAILGTRRKFDGYVEIGTTGRYVKSLRKALDLSGPVHLVNDVAPGNSPVDLIERGQLGQAGAFTMMDYRAIPASAVPDASADLVTCYIGLHHCPPDTLEEFAASIARMLRPSGVFILRDHEVDSPQMNAFVSLAHTVFNAGLGVPWETNQAELRFFAPLQRWIDLLARHGLRDSGQRLLQANDPSINTLLMFTKD</sequence>
<protein>
    <recommendedName>
        <fullName evidence="3">FAD-binding PCMH-type domain-containing protein</fullName>
    </recommendedName>
</protein>
<keyword evidence="2" id="KW-0274">FAD</keyword>
<dbReference type="SUPFAM" id="SSF53335">
    <property type="entry name" value="S-adenosyl-L-methionine-dependent methyltransferases"/>
    <property type="match status" value="1"/>
</dbReference>
<dbReference type="SUPFAM" id="SSF55103">
    <property type="entry name" value="FAD-linked oxidases, C-terminal domain"/>
    <property type="match status" value="1"/>
</dbReference>
<dbReference type="InterPro" id="IPR010031">
    <property type="entry name" value="FAD_lactone_oxidase-like"/>
</dbReference>
<accession>A0A091AW66</accession>
<proteinExistence type="predicted"/>
<dbReference type="RefSeq" id="WP_022968698.1">
    <property type="nucleotide sequence ID" value="NZ_ATVD01000002.1"/>
</dbReference>
<dbReference type="GO" id="GO:0016899">
    <property type="term" value="F:oxidoreductase activity, acting on the CH-OH group of donors, oxygen as acceptor"/>
    <property type="evidence" value="ECO:0007669"/>
    <property type="project" value="InterPro"/>
</dbReference>
<evidence type="ECO:0000256" key="1">
    <source>
        <dbReference type="ARBA" id="ARBA00022630"/>
    </source>
</evidence>
<dbReference type="PATRIC" id="fig|1121015.4.peg.109"/>
<dbReference type="Proteomes" id="UP000029385">
    <property type="component" value="Unassembled WGS sequence"/>
</dbReference>
<dbReference type="Pfam" id="PF01565">
    <property type="entry name" value="FAD_binding_4"/>
    <property type="match status" value="1"/>
</dbReference>
<dbReference type="AlphaFoldDB" id="A0A091AW66"/>
<feature type="domain" description="FAD-binding PCMH-type" evidence="3">
    <location>
        <begin position="12"/>
        <end position="183"/>
    </location>
</feature>
<keyword evidence="1" id="KW-0285">Flavoprotein</keyword>
<dbReference type="eggNOG" id="COG4798">
    <property type="taxonomic scope" value="Bacteria"/>
</dbReference>
<organism evidence="4 5">
    <name type="scientific">Arenimonas oryziterrae DSM 21050 = YC6267</name>
    <dbReference type="NCBI Taxonomy" id="1121015"/>
    <lineage>
        <taxon>Bacteria</taxon>
        <taxon>Pseudomonadati</taxon>
        <taxon>Pseudomonadota</taxon>
        <taxon>Gammaproteobacteria</taxon>
        <taxon>Lysobacterales</taxon>
        <taxon>Lysobacteraceae</taxon>
        <taxon>Arenimonas</taxon>
    </lineage>
</organism>
<evidence type="ECO:0000313" key="4">
    <source>
        <dbReference type="EMBL" id="KFN44528.1"/>
    </source>
</evidence>
<dbReference type="PANTHER" id="PTHR43762:SF1">
    <property type="entry name" value="D-ARABINONO-1,4-LACTONE OXIDASE"/>
    <property type="match status" value="1"/>
</dbReference>
<dbReference type="GO" id="GO:0008757">
    <property type="term" value="F:S-adenosylmethionine-dependent methyltransferase activity"/>
    <property type="evidence" value="ECO:0007669"/>
    <property type="project" value="InterPro"/>
</dbReference>
<dbReference type="Pfam" id="PF08241">
    <property type="entry name" value="Methyltransf_11"/>
    <property type="match status" value="1"/>
</dbReference>
<gene>
    <name evidence="4" type="ORF">N789_00545</name>
</gene>
<dbReference type="InterPro" id="IPR016166">
    <property type="entry name" value="FAD-bd_PCMH"/>
</dbReference>
<dbReference type="InterPro" id="IPR029063">
    <property type="entry name" value="SAM-dependent_MTases_sf"/>
</dbReference>